<dbReference type="AlphaFoldDB" id="A0A1C7N8A5"/>
<keyword evidence="2" id="KW-1185">Reference proteome</keyword>
<dbReference type="Proteomes" id="UP000093000">
    <property type="component" value="Unassembled WGS sequence"/>
</dbReference>
<organism evidence="1 2">
    <name type="scientific">Choanephora cucurbitarum</name>
    <dbReference type="NCBI Taxonomy" id="101091"/>
    <lineage>
        <taxon>Eukaryota</taxon>
        <taxon>Fungi</taxon>
        <taxon>Fungi incertae sedis</taxon>
        <taxon>Mucoromycota</taxon>
        <taxon>Mucoromycotina</taxon>
        <taxon>Mucoromycetes</taxon>
        <taxon>Mucorales</taxon>
        <taxon>Mucorineae</taxon>
        <taxon>Choanephoraceae</taxon>
        <taxon>Choanephoroideae</taxon>
        <taxon>Choanephora</taxon>
    </lineage>
</organism>
<name>A0A1C7N8A5_9FUNG</name>
<proteinExistence type="predicted"/>
<evidence type="ECO:0000313" key="2">
    <source>
        <dbReference type="Proteomes" id="UP000093000"/>
    </source>
</evidence>
<dbReference type="OrthoDB" id="2207923at2759"/>
<comment type="caution">
    <text evidence="1">The sequence shown here is derived from an EMBL/GenBank/DDBJ whole genome shotgun (WGS) entry which is preliminary data.</text>
</comment>
<dbReference type="EMBL" id="LUGH01000412">
    <property type="protein sequence ID" value="OBZ85301.1"/>
    <property type="molecule type" value="Genomic_DNA"/>
</dbReference>
<sequence length="120" mass="14061">MAHKLDMILQASKGSQYLQLCKPWLFPWKHQKILKLKVILSATSEDVTHVVESGTRITKQPATNSQDDRRACWRLYLNDTSLHKCSLKPLGNIQYESRIQYQNCYSYNLYALLIHNPVRR</sequence>
<evidence type="ECO:0000313" key="1">
    <source>
        <dbReference type="EMBL" id="OBZ85301.1"/>
    </source>
</evidence>
<accession>A0A1C7N8A5</accession>
<protein>
    <submittedName>
        <fullName evidence="1">Uncharacterized protein</fullName>
    </submittedName>
</protein>
<dbReference type="InParanoid" id="A0A1C7N8A5"/>
<reference evidence="1 2" key="1">
    <citation type="submission" date="2016-03" db="EMBL/GenBank/DDBJ databases">
        <title>Choanephora cucurbitarum.</title>
        <authorList>
            <person name="Min B."/>
            <person name="Park H."/>
            <person name="Park J.-H."/>
            <person name="Shin H.-D."/>
            <person name="Choi I.-G."/>
        </authorList>
    </citation>
    <scope>NUCLEOTIDE SEQUENCE [LARGE SCALE GENOMIC DNA]</scope>
    <source>
        <strain evidence="1 2">KUS-F28377</strain>
    </source>
</reference>
<gene>
    <name evidence="1" type="ORF">A0J61_06648</name>
</gene>